<dbReference type="Proteomes" id="UP000238701">
    <property type="component" value="Unassembled WGS sequence"/>
</dbReference>
<keyword evidence="3 4" id="KW-0408">Iron</keyword>
<dbReference type="SUPFAM" id="SSF46626">
    <property type="entry name" value="Cytochrome c"/>
    <property type="match status" value="1"/>
</dbReference>
<evidence type="ECO:0000313" key="8">
    <source>
        <dbReference type="Proteomes" id="UP000238701"/>
    </source>
</evidence>
<dbReference type="PROSITE" id="PS51007">
    <property type="entry name" value="CYTC"/>
    <property type="match status" value="1"/>
</dbReference>
<protein>
    <recommendedName>
        <fullName evidence="6">Cytochrome c domain-containing protein</fullName>
    </recommendedName>
</protein>
<dbReference type="AlphaFoldDB" id="A0A2U3L1F2"/>
<dbReference type="InterPro" id="IPR009056">
    <property type="entry name" value="Cyt_c-like_dom"/>
</dbReference>
<dbReference type="GO" id="GO:0020037">
    <property type="term" value="F:heme binding"/>
    <property type="evidence" value="ECO:0007669"/>
    <property type="project" value="InterPro"/>
</dbReference>
<evidence type="ECO:0000256" key="3">
    <source>
        <dbReference type="ARBA" id="ARBA00023004"/>
    </source>
</evidence>
<dbReference type="GO" id="GO:0009055">
    <property type="term" value="F:electron transfer activity"/>
    <property type="evidence" value="ECO:0007669"/>
    <property type="project" value="InterPro"/>
</dbReference>
<reference evidence="8" key="1">
    <citation type="submission" date="2018-02" db="EMBL/GenBank/DDBJ databases">
        <authorList>
            <person name="Hausmann B."/>
        </authorList>
    </citation>
    <scope>NUCLEOTIDE SEQUENCE [LARGE SCALE GENOMIC DNA]</scope>
    <source>
        <strain evidence="8">Peat soil MAG SbA1</strain>
    </source>
</reference>
<feature type="compositionally biased region" description="Basic and acidic residues" evidence="5">
    <location>
        <begin position="175"/>
        <end position="197"/>
    </location>
</feature>
<accession>A0A2U3L1F2</accession>
<keyword evidence="2 4" id="KW-0479">Metal-binding</keyword>
<organism evidence="7 8">
    <name type="scientific">Candidatus Sulfotelmatobacter kueseliae</name>
    <dbReference type="NCBI Taxonomy" id="2042962"/>
    <lineage>
        <taxon>Bacteria</taxon>
        <taxon>Pseudomonadati</taxon>
        <taxon>Acidobacteriota</taxon>
        <taxon>Terriglobia</taxon>
        <taxon>Terriglobales</taxon>
        <taxon>Candidatus Korobacteraceae</taxon>
        <taxon>Candidatus Sulfotelmatobacter</taxon>
    </lineage>
</organism>
<dbReference type="InterPro" id="IPR036909">
    <property type="entry name" value="Cyt_c-like_dom_sf"/>
</dbReference>
<dbReference type="EMBL" id="OMOD01000156">
    <property type="protein sequence ID" value="SPF45723.1"/>
    <property type="molecule type" value="Genomic_DNA"/>
</dbReference>
<gene>
    <name evidence="7" type="ORF">SBA1_600026</name>
</gene>
<sequence>MGKFLLGVIITLVVLILGGLGFILLGFFPTAANVAPPHFERRLANSAVDASMERHAPRVTNPLMPTDQNLEDGMKLYTMNCALCHGGLDRKPAALANSFYPPAPNLISDPPDDPEWHIFYTIRTGVRYTGMPAWDKPLAEQDIWKVTMLLSHMDKLPPAVEDYWKTSLGLSPAANDEKKESENKEVKGKGKEKHGHD</sequence>
<evidence type="ECO:0000256" key="1">
    <source>
        <dbReference type="ARBA" id="ARBA00022617"/>
    </source>
</evidence>
<dbReference type="Pfam" id="PF13442">
    <property type="entry name" value="Cytochrome_CBB3"/>
    <property type="match status" value="1"/>
</dbReference>
<feature type="domain" description="Cytochrome c" evidence="6">
    <location>
        <begin position="68"/>
        <end position="154"/>
    </location>
</feature>
<evidence type="ECO:0000259" key="6">
    <source>
        <dbReference type="PROSITE" id="PS51007"/>
    </source>
</evidence>
<dbReference type="GO" id="GO:0046872">
    <property type="term" value="F:metal ion binding"/>
    <property type="evidence" value="ECO:0007669"/>
    <property type="project" value="UniProtKB-KW"/>
</dbReference>
<feature type="region of interest" description="Disordered" evidence="5">
    <location>
        <begin position="170"/>
        <end position="197"/>
    </location>
</feature>
<evidence type="ECO:0000256" key="5">
    <source>
        <dbReference type="SAM" id="MobiDB-lite"/>
    </source>
</evidence>
<proteinExistence type="predicted"/>
<name>A0A2U3L1F2_9BACT</name>
<evidence type="ECO:0000256" key="2">
    <source>
        <dbReference type="ARBA" id="ARBA00022723"/>
    </source>
</evidence>
<dbReference type="OrthoDB" id="7933886at2"/>
<dbReference type="Gene3D" id="1.10.760.10">
    <property type="entry name" value="Cytochrome c-like domain"/>
    <property type="match status" value="1"/>
</dbReference>
<evidence type="ECO:0000313" key="7">
    <source>
        <dbReference type="EMBL" id="SPF45723.1"/>
    </source>
</evidence>
<keyword evidence="1 4" id="KW-0349">Heme</keyword>
<evidence type="ECO:0000256" key="4">
    <source>
        <dbReference type="PROSITE-ProRule" id="PRU00433"/>
    </source>
</evidence>